<accession>A0A4U6D0P2</accession>
<dbReference type="OrthoDB" id="955090at2"/>
<comment type="caution">
    <text evidence="1">The sequence shown here is derived from an EMBL/GenBank/DDBJ whole genome shotgun (WGS) entry which is preliminary data.</text>
</comment>
<organism evidence="1 2">
    <name type="scientific">Dyadobacter frigoris</name>
    <dbReference type="NCBI Taxonomy" id="2576211"/>
    <lineage>
        <taxon>Bacteria</taxon>
        <taxon>Pseudomonadati</taxon>
        <taxon>Bacteroidota</taxon>
        <taxon>Cytophagia</taxon>
        <taxon>Cytophagales</taxon>
        <taxon>Spirosomataceae</taxon>
        <taxon>Dyadobacter</taxon>
    </lineage>
</organism>
<sequence length="124" mass="14159">MIKALRNIAILGEGITNFNEKYAELEKESPTEAIIIDPDGIVNAYSYEGFAFLNENWYRKYSPNWQTDSSAIDKLLTSLVRSSSSHSTSVNLTKIKDYLSSPPESIEETIKAWKTFYDPHFKDI</sequence>
<protein>
    <submittedName>
        <fullName evidence="1">Uncharacterized protein</fullName>
    </submittedName>
</protein>
<dbReference type="Proteomes" id="UP000304900">
    <property type="component" value="Unassembled WGS sequence"/>
</dbReference>
<reference evidence="1 2" key="1">
    <citation type="submission" date="2019-05" db="EMBL/GenBank/DDBJ databases">
        <title>Dyadobacter AR-3-8 sp. nov., isolated from arctic soil.</title>
        <authorList>
            <person name="Chaudhary D.K."/>
        </authorList>
    </citation>
    <scope>NUCLEOTIDE SEQUENCE [LARGE SCALE GENOMIC DNA]</scope>
    <source>
        <strain evidence="1 2">AR-3-8</strain>
    </source>
</reference>
<evidence type="ECO:0000313" key="1">
    <source>
        <dbReference type="EMBL" id="TKT87304.1"/>
    </source>
</evidence>
<evidence type="ECO:0000313" key="2">
    <source>
        <dbReference type="Proteomes" id="UP000304900"/>
    </source>
</evidence>
<dbReference type="RefSeq" id="WP_137343733.1">
    <property type="nucleotide sequence ID" value="NZ_BSQH01000016.1"/>
</dbReference>
<name>A0A4U6D0P2_9BACT</name>
<keyword evidence="2" id="KW-1185">Reference proteome</keyword>
<dbReference type="EMBL" id="SZVO01000020">
    <property type="protein sequence ID" value="TKT87304.1"/>
    <property type="molecule type" value="Genomic_DNA"/>
</dbReference>
<dbReference type="AlphaFoldDB" id="A0A4U6D0P2"/>
<proteinExistence type="predicted"/>
<gene>
    <name evidence="1" type="ORF">FDK13_30095</name>
</gene>